<dbReference type="InterPro" id="IPR010982">
    <property type="entry name" value="Lambda_DNA-bd_dom_sf"/>
</dbReference>
<reference evidence="5 6" key="1">
    <citation type="submission" date="2019-02" db="EMBL/GenBank/DDBJ databases">
        <title>WGS of Pseudoxanthomonas species novum from clinical isolates.</title>
        <authorList>
            <person name="Bernier A.-M."/>
            <person name="Bernard K."/>
            <person name="Vachon A."/>
        </authorList>
    </citation>
    <scope>NUCLEOTIDE SEQUENCE [LARGE SCALE GENOMIC DNA]</scope>
    <source>
        <strain evidence="5 6">NML171200</strain>
    </source>
</reference>
<dbReference type="SMART" id="SM00530">
    <property type="entry name" value="HTH_XRE"/>
    <property type="match status" value="1"/>
</dbReference>
<dbReference type="GO" id="GO:0003700">
    <property type="term" value="F:DNA-binding transcription factor activity"/>
    <property type="evidence" value="ECO:0007669"/>
    <property type="project" value="TreeGrafter"/>
</dbReference>
<dbReference type="Gene3D" id="2.60.120.10">
    <property type="entry name" value="Jelly Rolls"/>
    <property type="match status" value="1"/>
</dbReference>
<dbReference type="InterPro" id="IPR011051">
    <property type="entry name" value="RmlC_Cupin_sf"/>
</dbReference>
<name>A0A4Q8LGA7_9GAMM</name>
<dbReference type="CDD" id="cd00093">
    <property type="entry name" value="HTH_XRE"/>
    <property type="match status" value="1"/>
</dbReference>
<evidence type="ECO:0000256" key="3">
    <source>
        <dbReference type="ARBA" id="ARBA00023163"/>
    </source>
</evidence>
<proteinExistence type="predicted"/>
<protein>
    <submittedName>
        <fullName evidence="5">XRE family transcriptional regulator</fullName>
    </submittedName>
</protein>
<dbReference type="PROSITE" id="PS50943">
    <property type="entry name" value="HTH_CROC1"/>
    <property type="match status" value="1"/>
</dbReference>
<gene>
    <name evidence="5" type="ORF">EA660_00375</name>
</gene>
<dbReference type="GO" id="GO:0003677">
    <property type="term" value="F:DNA binding"/>
    <property type="evidence" value="ECO:0007669"/>
    <property type="project" value="UniProtKB-KW"/>
</dbReference>
<dbReference type="PANTHER" id="PTHR46797">
    <property type="entry name" value="HTH-TYPE TRANSCRIPTIONAL REGULATOR"/>
    <property type="match status" value="1"/>
</dbReference>
<dbReference type="SUPFAM" id="SSF51182">
    <property type="entry name" value="RmlC-like cupins"/>
    <property type="match status" value="1"/>
</dbReference>
<dbReference type="InterPro" id="IPR014710">
    <property type="entry name" value="RmlC-like_jellyroll"/>
</dbReference>
<comment type="caution">
    <text evidence="5">The sequence shown here is derived from an EMBL/GenBank/DDBJ whole genome shotgun (WGS) entry which is preliminary data.</text>
</comment>
<dbReference type="Proteomes" id="UP000292627">
    <property type="component" value="Unassembled WGS sequence"/>
</dbReference>
<evidence type="ECO:0000259" key="4">
    <source>
        <dbReference type="PROSITE" id="PS50943"/>
    </source>
</evidence>
<organism evidence="5 6">
    <name type="scientific">Pseudoxanthomonas winnipegensis</name>
    <dbReference type="NCBI Taxonomy" id="2480810"/>
    <lineage>
        <taxon>Bacteria</taxon>
        <taxon>Pseudomonadati</taxon>
        <taxon>Pseudomonadota</taxon>
        <taxon>Gammaproteobacteria</taxon>
        <taxon>Lysobacterales</taxon>
        <taxon>Lysobacteraceae</taxon>
        <taxon>Pseudoxanthomonas</taxon>
    </lineage>
</organism>
<keyword evidence="3" id="KW-0804">Transcription</keyword>
<evidence type="ECO:0000313" key="5">
    <source>
        <dbReference type="EMBL" id="TAA28098.1"/>
    </source>
</evidence>
<accession>A0A4Q8LGA7</accession>
<feature type="domain" description="HTH cro/C1-type" evidence="4">
    <location>
        <begin position="11"/>
        <end position="65"/>
    </location>
</feature>
<dbReference type="Pfam" id="PF01381">
    <property type="entry name" value="HTH_3"/>
    <property type="match status" value="1"/>
</dbReference>
<dbReference type="PANTHER" id="PTHR46797:SF23">
    <property type="entry name" value="HTH-TYPE TRANSCRIPTIONAL REGULATOR SUTR"/>
    <property type="match status" value="1"/>
</dbReference>
<dbReference type="AlphaFoldDB" id="A0A4Q8LGA7"/>
<dbReference type="Gene3D" id="1.10.260.40">
    <property type="entry name" value="lambda repressor-like DNA-binding domains"/>
    <property type="match status" value="1"/>
</dbReference>
<dbReference type="GO" id="GO:0005829">
    <property type="term" value="C:cytosol"/>
    <property type="evidence" value="ECO:0007669"/>
    <property type="project" value="TreeGrafter"/>
</dbReference>
<sequence>MSVLEHVAGNLRRLRQQAGLSQQALAEAAQVSRRMLVAIESGDANVSLNTLDRLAAALGVQFADLLKSAAIDDPTRVDALAWRGRDPASRGVMLSSVPAGHQVELWQWTLMPGERYGSQADPAGWRELLLVIEGTLTLESVHGLRQFAAGEHLVFASDAGDYAYRNDGDAPLRLVRNVVY</sequence>
<dbReference type="InterPro" id="IPR001387">
    <property type="entry name" value="Cro/C1-type_HTH"/>
</dbReference>
<keyword evidence="1" id="KW-0805">Transcription regulation</keyword>
<dbReference type="InterPro" id="IPR050807">
    <property type="entry name" value="TransReg_Diox_bact_type"/>
</dbReference>
<evidence type="ECO:0000256" key="1">
    <source>
        <dbReference type="ARBA" id="ARBA00023015"/>
    </source>
</evidence>
<dbReference type="EMBL" id="SHMC01000001">
    <property type="protein sequence ID" value="TAA28098.1"/>
    <property type="molecule type" value="Genomic_DNA"/>
</dbReference>
<evidence type="ECO:0000313" key="6">
    <source>
        <dbReference type="Proteomes" id="UP000292627"/>
    </source>
</evidence>
<dbReference type="OrthoDB" id="9810578at2"/>
<dbReference type="RefSeq" id="WP_130549680.1">
    <property type="nucleotide sequence ID" value="NZ_SHMC01000001.1"/>
</dbReference>
<evidence type="ECO:0000256" key="2">
    <source>
        <dbReference type="ARBA" id="ARBA00023125"/>
    </source>
</evidence>
<dbReference type="SUPFAM" id="SSF47413">
    <property type="entry name" value="lambda repressor-like DNA-binding domains"/>
    <property type="match status" value="1"/>
</dbReference>
<keyword evidence="2" id="KW-0238">DNA-binding</keyword>
<dbReference type="CDD" id="cd02209">
    <property type="entry name" value="cupin_XRE_C"/>
    <property type="match status" value="1"/>
</dbReference>